<proteinExistence type="predicted"/>
<protein>
    <submittedName>
        <fullName evidence="1">Uncharacterized protein</fullName>
    </submittedName>
</protein>
<organism evidence="1 2">
    <name type="scientific">Crenothrix polyspora</name>
    <dbReference type="NCBI Taxonomy" id="360316"/>
    <lineage>
        <taxon>Bacteria</taxon>
        <taxon>Pseudomonadati</taxon>
        <taxon>Pseudomonadota</taxon>
        <taxon>Gammaproteobacteria</taxon>
        <taxon>Methylococcales</taxon>
        <taxon>Crenotrichaceae</taxon>
        <taxon>Crenothrix</taxon>
    </lineage>
</organism>
<dbReference type="Proteomes" id="UP000195667">
    <property type="component" value="Unassembled WGS sequence"/>
</dbReference>
<accession>A0A1R4HHZ6</accession>
<dbReference type="EMBL" id="FUKI01000159">
    <property type="protein sequence ID" value="SJM95843.1"/>
    <property type="molecule type" value="Genomic_DNA"/>
</dbReference>
<evidence type="ECO:0000313" key="1">
    <source>
        <dbReference type="EMBL" id="SJM95843.1"/>
    </source>
</evidence>
<evidence type="ECO:0000313" key="2">
    <source>
        <dbReference type="Proteomes" id="UP000195667"/>
    </source>
</evidence>
<keyword evidence="2" id="KW-1185">Reference proteome</keyword>
<dbReference type="AlphaFoldDB" id="A0A1R4HHZ6"/>
<name>A0A1R4HHZ6_9GAMM</name>
<reference evidence="2" key="1">
    <citation type="submission" date="2017-02" db="EMBL/GenBank/DDBJ databases">
        <authorList>
            <person name="Daims H."/>
        </authorList>
    </citation>
    <scope>NUCLEOTIDE SEQUENCE [LARGE SCALE GENOMIC DNA]</scope>
</reference>
<sequence length="71" mass="8144">MIFCVNNEDTLKSEYPAEVIKSGVRGKYANRYRQGTNLVLVDADLCKIFLDSASANRGLRKYAEERPILYR</sequence>
<gene>
    <name evidence="1" type="ORF">CRENPOLYSF1_80017</name>
</gene>